<feature type="compositionally biased region" description="Acidic residues" evidence="1">
    <location>
        <begin position="298"/>
        <end position="312"/>
    </location>
</feature>
<organism evidence="3 4">
    <name type="scientific">Roseofilum capinflatum BLCC-M114</name>
    <dbReference type="NCBI Taxonomy" id="3022440"/>
    <lineage>
        <taxon>Bacteria</taxon>
        <taxon>Bacillati</taxon>
        <taxon>Cyanobacteriota</taxon>
        <taxon>Cyanophyceae</taxon>
        <taxon>Desertifilales</taxon>
        <taxon>Desertifilaceae</taxon>
        <taxon>Roseofilum</taxon>
        <taxon>Roseofilum capinflatum</taxon>
    </lineage>
</organism>
<dbReference type="Gene3D" id="2.30.30.240">
    <property type="entry name" value="PRC-barrel domain"/>
    <property type="match status" value="2"/>
</dbReference>
<dbReference type="Proteomes" id="UP001235849">
    <property type="component" value="Unassembled WGS sequence"/>
</dbReference>
<dbReference type="RefSeq" id="WP_283767612.1">
    <property type="nucleotide sequence ID" value="NZ_JAQOSO010000082.1"/>
</dbReference>
<evidence type="ECO:0000259" key="2">
    <source>
        <dbReference type="Pfam" id="PF05239"/>
    </source>
</evidence>
<dbReference type="SUPFAM" id="SSF50346">
    <property type="entry name" value="PRC-barrel domain"/>
    <property type="match status" value="2"/>
</dbReference>
<sequence length="330" mass="37589">MISEKISQRSDFLGTQVITRSSGKRLGVISQLWVDIDRREVVALSLRDNLLSGVLAGIPRYMYLSNIRQVGDVILVDDDDVIEDVNVEVYSSLIGSEVITEAGEMLGRVRGYRFDTEDYRVTSLIIASVGLPLIPEQVISTYELTIDQIVSSGPNRLIVFEGAEEQMVQLSTGVLEKLGISQAPWERDGAEPYVMPTIKTENQLGTGTPLRTEEPIREMEPVMEEAWDVDQWEEPQPAPMRQFQQPEPRYETNYEEDNWGDNGDEDLPYREPSYRVDPPELEEEEISEAPYEPPYTEIEPDAWADKEQDEPYDLPKVNIPETLKKPEYEG</sequence>
<feature type="compositionally biased region" description="Acidic residues" evidence="1">
    <location>
        <begin position="253"/>
        <end position="266"/>
    </location>
</feature>
<dbReference type="PANTHER" id="PTHR36740:SF1">
    <property type="entry name" value="PRC-BARREL DOMAIN-CONTAINING PROTEIN"/>
    <property type="match status" value="1"/>
</dbReference>
<name>A0ABT7B803_9CYAN</name>
<dbReference type="InterPro" id="IPR011033">
    <property type="entry name" value="PRC_barrel-like_sf"/>
</dbReference>
<gene>
    <name evidence="3" type="ORF">PMG25_14520</name>
</gene>
<dbReference type="PANTHER" id="PTHR36740">
    <property type="entry name" value="PRC DOMAIN-CONTAINING PROTEIN"/>
    <property type="match status" value="1"/>
</dbReference>
<protein>
    <submittedName>
        <fullName evidence="3">PRC-barrel domain-containing protein</fullName>
    </submittedName>
</protein>
<evidence type="ECO:0000313" key="4">
    <source>
        <dbReference type="Proteomes" id="UP001235849"/>
    </source>
</evidence>
<comment type="caution">
    <text evidence="3">The sequence shown here is derived from an EMBL/GenBank/DDBJ whole genome shotgun (WGS) entry which is preliminary data.</text>
</comment>
<feature type="domain" description="PRC-barrel" evidence="2">
    <location>
        <begin position="90"/>
        <end position="165"/>
    </location>
</feature>
<evidence type="ECO:0000256" key="1">
    <source>
        <dbReference type="SAM" id="MobiDB-lite"/>
    </source>
</evidence>
<proteinExistence type="predicted"/>
<accession>A0ABT7B803</accession>
<dbReference type="Pfam" id="PF05239">
    <property type="entry name" value="PRC"/>
    <property type="match status" value="2"/>
</dbReference>
<dbReference type="InterPro" id="IPR027275">
    <property type="entry name" value="PRC-brl_dom"/>
</dbReference>
<evidence type="ECO:0000313" key="3">
    <source>
        <dbReference type="EMBL" id="MDJ1175307.1"/>
    </source>
</evidence>
<feature type="region of interest" description="Disordered" evidence="1">
    <location>
        <begin position="233"/>
        <end position="330"/>
    </location>
</feature>
<feature type="domain" description="PRC-barrel" evidence="2">
    <location>
        <begin position="8"/>
        <end position="79"/>
    </location>
</feature>
<dbReference type="EMBL" id="JAQOSO010000082">
    <property type="protein sequence ID" value="MDJ1175307.1"/>
    <property type="molecule type" value="Genomic_DNA"/>
</dbReference>
<keyword evidence="4" id="KW-1185">Reference proteome</keyword>
<feature type="compositionally biased region" description="Basic and acidic residues" evidence="1">
    <location>
        <begin position="267"/>
        <end position="278"/>
    </location>
</feature>
<reference evidence="3 4" key="1">
    <citation type="submission" date="2023-01" db="EMBL/GenBank/DDBJ databases">
        <title>Novel diversity within Roseofilum (Cyanobacteria; Desertifilaceae) from marine benthic mats with descriptions of four novel species.</title>
        <authorList>
            <person name="Wang Y."/>
            <person name="Berthold D.E."/>
            <person name="Hu J."/>
            <person name="Lefler F.W."/>
            <person name="Laughinghouse H.D. IV."/>
        </authorList>
    </citation>
    <scope>NUCLEOTIDE SEQUENCE [LARGE SCALE GENOMIC DNA]</scope>
    <source>
        <strain evidence="3 4">BLCC-M114</strain>
    </source>
</reference>